<reference evidence="5 6" key="1">
    <citation type="submission" date="2018-09" db="EMBL/GenBank/DDBJ databases">
        <authorList>
            <person name="Zhu H."/>
        </authorList>
    </citation>
    <scope>NUCLEOTIDE SEQUENCE [LARGE SCALE GENOMIC DNA]</scope>
    <source>
        <strain evidence="5 6">K1S02-6</strain>
    </source>
</reference>
<dbReference type="InterPro" id="IPR036388">
    <property type="entry name" value="WH-like_DNA-bd_sf"/>
</dbReference>
<keyword evidence="6" id="KW-1185">Reference proteome</keyword>
<dbReference type="SMART" id="SM00421">
    <property type="entry name" value="HTH_LUXR"/>
    <property type="match status" value="1"/>
</dbReference>
<keyword evidence="1" id="KW-0805">Transcription regulation</keyword>
<evidence type="ECO:0000256" key="3">
    <source>
        <dbReference type="ARBA" id="ARBA00023163"/>
    </source>
</evidence>
<dbReference type="GO" id="GO:0006355">
    <property type="term" value="P:regulation of DNA-templated transcription"/>
    <property type="evidence" value="ECO:0007669"/>
    <property type="project" value="InterPro"/>
</dbReference>
<dbReference type="RefSeq" id="WP_119953173.1">
    <property type="nucleotide sequence ID" value="NZ_QYUR01000002.1"/>
</dbReference>
<sequence>MDALLKELPIHQGLAELFEQLGTPRFWRSLVETLRLLVPADNALLALMPRERPPQVLEVFEFTRLGEADQFADYCSGMYLLDPFYQAASSGISDGLYRLETLAPDQFRQSEYYLSYFRQVVGRDELQFMLNLGEGLVLGLSLGSHTAFRNEQVGALLCVRDWVLAAMRKHLALARIEAPAAALAPTDFAAALGQLAARLTERESETARLILQGFSSKATAQRLGISPETVKVHRRNLYHKLGVGSHAELFALFLQQGGTPVRAVSLNPA</sequence>
<dbReference type="Pfam" id="PF00196">
    <property type="entry name" value="GerE"/>
    <property type="match status" value="1"/>
</dbReference>
<evidence type="ECO:0000256" key="2">
    <source>
        <dbReference type="ARBA" id="ARBA00023125"/>
    </source>
</evidence>
<gene>
    <name evidence="5" type="ORF">D3879_06095</name>
</gene>
<comment type="caution">
    <text evidence="5">The sequence shown here is derived from an EMBL/GenBank/DDBJ whole genome shotgun (WGS) entry which is preliminary data.</text>
</comment>
<dbReference type="InterPro" id="IPR016032">
    <property type="entry name" value="Sig_transdc_resp-reg_C-effctor"/>
</dbReference>
<organism evidence="5 6">
    <name type="scientific">Pseudomonas cavernicola</name>
    <dbReference type="NCBI Taxonomy" id="2320866"/>
    <lineage>
        <taxon>Bacteria</taxon>
        <taxon>Pseudomonadati</taxon>
        <taxon>Pseudomonadota</taxon>
        <taxon>Gammaproteobacteria</taxon>
        <taxon>Pseudomonadales</taxon>
        <taxon>Pseudomonadaceae</taxon>
        <taxon>Pseudomonas</taxon>
    </lineage>
</organism>
<evidence type="ECO:0000313" key="5">
    <source>
        <dbReference type="EMBL" id="RJG12849.1"/>
    </source>
</evidence>
<feature type="domain" description="HTH luxR-type" evidence="4">
    <location>
        <begin position="192"/>
        <end position="257"/>
    </location>
</feature>
<dbReference type="AlphaFoldDB" id="A0A418XK41"/>
<dbReference type="Gene3D" id="1.10.10.10">
    <property type="entry name" value="Winged helix-like DNA-binding domain superfamily/Winged helix DNA-binding domain"/>
    <property type="match status" value="1"/>
</dbReference>
<accession>A0A418XK41</accession>
<evidence type="ECO:0000256" key="1">
    <source>
        <dbReference type="ARBA" id="ARBA00023015"/>
    </source>
</evidence>
<dbReference type="GO" id="GO:0003677">
    <property type="term" value="F:DNA binding"/>
    <property type="evidence" value="ECO:0007669"/>
    <property type="project" value="UniProtKB-KW"/>
</dbReference>
<dbReference type="EMBL" id="QYUR01000002">
    <property type="protein sequence ID" value="RJG12849.1"/>
    <property type="molecule type" value="Genomic_DNA"/>
</dbReference>
<keyword evidence="2" id="KW-0238">DNA-binding</keyword>
<evidence type="ECO:0000313" key="6">
    <source>
        <dbReference type="Proteomes" id="UP000284021"/>
    </source>
</evidence>
<proteinExistence type="predicted"/>
<dbReference type="OrthoDB" id="343383at2"/>
<dbReference type="PROSITE" id="PS50043">
    <property type="entry name" value="HTH_LUXR_2"/>
    <property type="match status" value="1"/>
</dbReference>
<dbReference type="PRINTS" id="PR00038">
    <property type="entry name" value="HTHLUXR"/>
</dbReference>
<dbReference type="PANTHER" id="PTHR44688:SF16">
    <property type="entry name" value="DNA-BINDING TRANSCRIPTIONAL ACTIVATOR DEVR_DOSR"/>
    <property type="match status" value="1"/>
</dbReference>
<dbReference type="PANTHER" id="PTHR44688">
    <property type="entry name" value="DNA-BINDING TRANSCRIPTIONAL ACTIVATOR DEVR_DOSR"/>
    <property type="match status" value="1"/>
</dbReference>
<name>A0A418XK41_9PSED</name>
<protein>
    <submittedName>
        <fullName evidence="5">LuxR family transcriptional regulator</fullName>
    </submittedName>
</protein>
<dbReference type="Proteomes" id="UP000284021">
    <property type="component" value="Unassembled WGS sequence"/>
</dbReference>
<dbReference type="SUPFAM" id="SSF46894">
    <property type="entry name" value="C-terminal effector domain of the bipartite response regulators"/>
    <property type="match status" value="1"/>
</dbReference>
<keyword evidence="3" id="KW-0804">Transcription</keyword>
<dbReference type="InterPro" id="IPR000792">
    <property type="entry name" value="Tscrpt_reg_LuxR_C"/>
</dbReference>
<dbReference type="CDD" id="cd06170">
    <property type="entry name" value="LuxR_C_like"/>
    <property type="match status" value="1"/>
</dbReference>
<evidence type="ECO:0000259" key="4">
    <source>
        <dbReference type="PROSITE" id="PS50043"/>
    </source>
</evidence>